<organism evidence="1 2">
    <name type="scientific">Hungatella hathewayi DSM 13479</name>
    <dbReference type="NCBI Taxonomy" id="566550"/>
    <lineage>
        <taxon>Bacteria</taxon>
        <taxon>Bacillati</taxon>
        <taxon>Bacillota</taxon>
        <taxon>Clostridia</taxon>
        <taxon>Lachnospirales</taxon>
        <taxon>Lachnospiraceae</taxon>
        <taxon>Hungatella</taxon>
    </lineage>
</organism>
<sequence length="137" mass="15515">MIEKITGRSKIMPFINSRVNVPLTDGEKETLKGKLGQAISLIPGKSESWLMVGFEDNYSLYFKGKNDTKLAYVEVKISAVLRMKLTISLRPDCVRSMRRCWGFLRIRFISNTRKWNTGAGTALISSIIRKVGIFPLT</sequence>
<proteinExistence type="predicted"/>
<dbReference type="Proteomes" id="UP000004968">
    <property type="component" value="Unassembled WGS sequence"/>
</dbReference>
<name>D3ASE3_9FIRM</name>
<dbReference type="EMBL" id="ACIO01000789">
    <property type="protein sequence ID" value="EFC95263.1"/>
    <property type="molecule type" value="Genomic_DNA"/>
</dbReference>
<gene>
    <name evidence="1" type="ORF">CLOSTHATH_06551</name>
</gene>
<accession>D3ASE3</accession>
<evidence type="ECO:0000313" key="2">
    <source>
        <dbReference type="Proteomes" id="UP000004968"/>
    </source>
</evidence>
<evidence type="ECO:0000313" key="1">
    <source>
        <dbReference type="EMBL" id="EFC95263.1"/>
    </source>
</evidence>
<dbReference type="SUPFAM" id="SSF55331">
    <property type="entry name" value="Tautomerase/MIF"/>
    <property type="match status" value="1"/>
</dbReference>
<comment type="caution">
    <text evidence="1">The sequence shown here is derived from an EMBL/GenBank/DDBJ whole genome shotgun (WGS) entry which is preliminary data.</text>
</comment>
<dbReference type="InterPro" id="IPR014347">
    <property type="entry name" value="Tautomerase/MIF_sf"/>
</dbReference>
<dbReference type="AlphaFoldDB" id="D3ASE3"/>
<reference evidence="1 2" key="1">
    <citation type="submission" date="2010-01" db="EMBL/GenBank/DDBJ databases">
        <authorList>
            <person name="Weinstock G."/>
            <person name="Sodergren E."/>
            <person name="Clifton S."/>
            <person name="Fulton L."/>
            <person name="Fulton B."/>
            <person name="Courtney L."/>
            <person name="Fronick C."/>
            <person name="Harrison M."/>
            <person name="Strong C."/>
            <person name="Farmer C."/>
            <person name="Delahaunty K."/>
            <person name="Markovic C."/>
            <person name="Hall O."/>
            <person name="Minx P."/>
            <person name="Tomlinson C."/>
            <person name="Mitreva M."/>
            <person name="Nelson J."/>
            <person name="Hou S."/>
            <person name="Wollam A."/>
            <person name="Pepin K.H."/>
            <person name="Johnson M."/>
            <person name="Bhonagiri V."/>
            <person name="Nash W.E."/>
            <person name="Warren W."/>
            <person name="Chinwalla A."/>
            <person name="Mardis E.R."/>
            <person name="Wilson R.K."/>
        </authorList>
    </citation>
    <scope>NUCLEOTIDE SEQUENCE [LARGE SCALE GENOMIC DNA]</scope>
    <source>
        <strain evidence="1 2">DSM 13479</strain>
    </source>
</reference>
<dbReference type="RefSeq" id="WP_006776961.1">
    <property type="nucleotide sequence ID" value="NZ_GG667849.1"/>
</dbReference>
<protein>
    <submittedName>
        <fullName evidence="1">Uncharacterized protein</fullName>
    </submittedName>
</protein>
<dbReference type="HOGENOM" id="CLU_1862441_0_0_9"/>
<dbReference type="Gene3D" id="3.30.429.10">
    <property type="entry name" value="Macrophage Migration Inhibitory Factor"/>
    <property type="match status" value="1"/>
</dbReference>